<evidence type="ECO:0000313" key="2">
    <source>
        <dbReference type="Proteomes" id="UP000295499"/>
    </source>
</evidence>
<dbReference type="RefSeq" id="WP_133558970.1">
    <property type="nucleotide sequence ID" value="NZ_SNWM01000006.1"/>
</dbReference>
<evidence type="ECO:0000313" key="1">
    <source>
        <dbReference type="EMBL" id="TDO19758.1"/>
    </source>
</evidence>
<name>A0A4R6IDV6_9SPHI</name>
<proteinExistence type="predicted"/>
<dbReference type="OrthoDB" id="680708at2"/>
<gene>
    <name evidence="1" type="ORF">CLV32_4382</name>
</gene>
<reference evidence="1 2" key="1">
    <citation type="submission" date="2019-03" db="EMBL/GenBank/DDBJ databases">
        <title>Genomic Encyclopedia of Archaeal and Bacterial Type Strains, Phase II (KMG-II): from individual species to whole genera.</title>
        <authorList>
            <person name="Goeker M."/>
        </authorList>
    </citation>
    <scope>NUCLEOTIDE SEQUENCE [LARGE SCALE GENOMIC DNA]</scope>
    <source>
        <strain evidence="1 2">DSM 19034</strain>
    </source>
</reference>
<organism evidence="1 2">
    <name type="scientific">Pedobacter duraquae</name>
    <dbReference type="NCBI Taxonomy" id="425511"/>
    <lineage>
        <taxon>Bacteria</taxon>
        <taxon>Pseudomonadati</taxon>
        <taxon>Bacteroidota</taxon>
        <taxon>Sphingobacteriia</taxon>
        <taxon>Sphingobacteriales</taxon>
        <taxon>Sphingobacteriaceae</taxon>
        <taxon>Pedobacter</taxon>
    </lineage>
</organism>
<dbReference type="Proteomes" id="UP000295499">
    <property type="component" value="Unassembled WGS sequence"/>
</dbReference>
<comment type="caution">
    <text evidence="1">The sequence shown here is derived from an EMBL/GenBank/DDBJ whole genome shotgun (WGS) entry which is preliminary data.</text>
</comment>
<dbReference type="EMBL" id="SNWM01000006">
    <property type="protein sequence ID" value="TDO19758.1"/>
    <property type="molecule type" value="Genomic_DNA"/>
</dbReference>
<keyword evidence="2" id="KW-1185">Reference proteome</keyword>
<accession>A0A4R6IDV6</accession>
<dbReference type="AlphaFoldDB" id="A0A4R6IDV6"/>
<sequence length="273" mass="30864">MARFNGKDIIGNVGRVTYRRGKKDGIISSRVKDVRQTDATKKSAKFFGGVSSFAKVVRSNMNAVGQQDTTLMTRLNKEMLAVLLQCYDKETQTFNFTNSYFSEFNIYSPLKSYLWPLPAVSLAENRLTVNIPEFSIAENIKFPASATHCQVHIQPVQYDLNGGHVKRMAKTKMMIKRSDELFAAQDLVWDVVPGTLCVVAVGLHYFKAEEDIHIMLNTPEFSPSAFLFAEFNNGRFSQKLTEVTKTEVAGRESIQKQVMWADCHRGFPIKKKA</sequence>
<protein>
    <submittedName>
        <fullName evidence="1">Uncharacterized protein</fullName>
    </submittedName>
</protein>